<dbReference type="RefSeq" id="WP_141284087.1">
    <property type="nucleotide sequence ID" value="NZ_BAAAWK010000001.1"/>
</dbReference>
<name>A0A4Y3NLC5_PAEAU</name>
<dbReference type="AlphaFoldDB" id="A0A4Y3NLC5"/>
<comment type="caution">
    <text evidence="2">The sequence shown here is derived from an EMBL/GenBank/DDBJ whole genome shotgun (WGS) entry which is preliminary data.</text>
</comment>
<organism evidence="2 3">
    <name type="scientific">Paenarthrobacter aurescens</name>
    <name type="common">Arthrobacter aurescens</name>
    <dbReference type="NCBI Taxonomy" id="43663"/>
    <lineage>
        <taxon>Bacteria</taxon>
        <taxon>Bacillati</taxon>
        <taxon>Actinomycetota</taxon>
        <taxon>Actinomycetes</taxon>
        <taxon>Micrococcales</taxon>
        <taxon>Micrococcaceae</taxon>
        <taxon>Paenarthrobacter</taxon>
    </lineage>
</organism>
<sequence>MKAKFAIPSAIAIVTAGLLAPPASAAPPAGSQLSGAIFTTNGSGVPVNLNIYDSKEDVYLNGGPGINAPDDAAGLPAGNYYFQVTDPSGKTLLSTDDISCRELTVNSSGVFEDVVPAGGCEHATGTDGEDGGATIQLFPFADTPNNGGVYKVWVTPVDRYDCTAPGNKQCFVPRYSKVDNFKVRNPLIVEIDVRFFKNGTALDGYAAEWTDTNGAHNIKFSEWNPAVLAYHEAHFEATEQGTHNIKVSSQPGCGLGAVYGPDGSLAKIKGSSAVVAVTVADHREGDYTYRVDVTCK</sequence>
<evidence type="ECO:0008006" key="4">
    <source>
        <dbReference type="Google" id="ProtNLM"/>
    </source>
</evidence>
<dbReference type="EMBL" id="BJMD01000015">
    <property type="protein sequence ID" value="GEB19838.1"/>
    <property type="molecule type" value="Genomic_DNA"/>
</dbReference>
<feature type="signal peptide" evidence="1">
    <location>
        <begin position="1"/>
        <end position="25"/>
    </location>
</feature>
<evidence type="ECO:0000313" key="3">
    <source>
        <dbReference type="Proteomes" id="UP000317715"/>
    </source>
</evidence>
<accession>A0A4Y3NLC5</accession>
<gene>
    <name evidence="2" type="ORF">AAU01_25930</name>
</gene>
<reference evidence="2 3" key="1">
    <citation type="submission" date="2019-06" db="EMBL/GenBank/DDBJ databases">
        <title>Whole genome shotgun sequence of Paenarthrobacter aurescens NBRC 12136.</title>
        <authorList>
            <person name="Hosoyama A."/>
            <person name="Uohara A."/>
            <person name="Ohji S."/>
            <person name="Ichikawa N."/>
        </authorList>
    </citation>
    <scope>NUCLEOTIDE SEQUENCE [LARGE SCALE GENOMIC DNA]</scope>
    <source>
        <strain evidence="2 3">NBRC 12136</strain>
    </source>
</reference>
<protein>
    <recommendedName>
        <fullName evidence="4">Secreted protein</fullName>
    </recommendedName>
</protein>
<dbReference type="Proteomes" id="UP000317715">
    <property type="component" value="Unassembled WGS sequence"/>
</dbReference>
<feature type="chain" id="PRO_5021263898" description="Secreted protein" evidence="1">
    <location>
        <begin position="26"/>
        <end position="296"/>
    </location>
</feature>
<evidence type="ECO:0000313" key="2">
    <source>
        <dbReference type="EMBL" id="GEB19838.1"/>
    </source>
</evidence>
<keyword evidence="1" id="KW-0732">Signal</keyword>
<keyword evidence="3" id="KW-1185">Reference proteome</keyword>
<proteinExistence type="predicted"/>
<dbReference type="GeneID" id="97300973"/>
<evidence type="ECO:0000256" key="1">
    <source>
        <dbReference type="SAM" id="SignalP"/>
    </source>
</evidence>
<dbReference type="OrthoDB" id="6243098at2"/>